<feature type="region of interest" description="Disordered" evidence="1">
    <location>
        <begin position="131"/>
        <end position="177"/>
    </location>
</feature>
<protein>
    <submittedName>
        <fullName evidence="4">ZM domain-containing protein</fullName>
    </submittedName>
</protein>
<dbReference type="AlphaFoldDB" id="A0A183EQ02"/>
<dbReference type="Proteomes" id="UP000271098">
    <property type="component" value="Unassembled WGS sequence"/>
</dbReference>
<organism evidence="4">
    <name type="scientific">Gongylonema pulchrum</name>
    <dbReference type="NCBI Taxonomy" id="637853"/>
    <lineage>
        <taxon>Eukaryota</taxon>
        <taxon>Metazoa</taxon>
        <taxon>Ecdysozoa</taxon>
        <taxon>Nematoda</taxon>
        <taxon>Chromadorea</taxon>
        <taxon>Rhabditida</taxon>
        <taxon>Spirurina</taxon>
        <taxon>Spiruromorpha</taxon>
        <taxon>Spiruroidea</taxon>
        <taxon>Gongylonematidae</taxon>
        <taxon>Gongylonema</taxon>
    </lineage>
</organism>
<gene>
    <name evidence="2" type="ORF">GPUH_LOCUS23043</name>
</gene>
<reference evidence="2 3" key="2">
    <citation type="submission" date="2018-11" db="EMBL/GenBank/DDBJ databases">
        <authorList>
            <consortium name="Pathogen Informatics"/>
        </authorList>
    </citation>
    <scope>NUCLEOTIDE SEQUENCE [LARGE SCALE GENOMIC DNA]</scope>
</reference>
<keyword evidence="3" id="KW-1185">Reference proteome</keyword>
<evidence type="ECO:0000313" key="3">
    <source>
        <dbReference type="Proteomes" id="UP000271098"/>
    </source>
</evidence>
<accession>A0A183EQ02</accession>
<dbReference type="WBParaSite" id="GPUH_0002307101-mRNA-1">
    <property type="protein sequence ID" value="GPUH_0002307101-mRNA-1"/>
    <property type="gene ID" value="GPUH_0002307101"/>
</dbReference>
<evidence type="ECO:0000256" key="1">
    <source>
        <dbReference type="SAM" id="MobiDB-lite"/>
    </source>
</evidence>
<feature type="region of interest" description="Disordered" evidence="1">
    <location>
        <begin position="1"/>
        <end position="35"/>
    </location>
</feature>
<proteinExistence type="predicted"/>
<evidence type="ECO:0000313" key="2">
    <source>
        <dbReference type="EMBL" id="VDN40895.1"/>
    </source>
</evidence>
<sequence length="199" mass="22312">MGEQSREGVAATRADQNWSQRQLKGGAEALQRERVGGPYRYGQHLIQVTSQPGMLHDAVQHIPQFTGPATARSSSEPPPSTRTSIEITPRATAPARSREPVWPERPLPVTRQFLPPEMPWYPRAVQQQSHVISRPQYETPSPEPWIPRAQPPKASREQLGADQTPSDIPPMQMAPTVVSPQANYPVQWLQRDGEFRVYG</sequence>
<feature type="region of interest" description="Disordered" evidence="1">
    <location>
        <begin position="65"/>
        <end position="103"/>
    </location>
</feature>
<dbReference type="EMBL" id="UYRT01096655">
    <property type="protein sequence ID" value="VDN40895.1"/>
    <property type="molecule type" value="Genomic_DNA"/>
</dbReference>
<evidence type="ECO:0000313" key="4">
    <source>
        <dbReference type="WBParaSite" id="GPUH_0002307101-mRNA-1"/>
    </source>
</evidence>
<reference evidence="4" key="1">
    <citation type="submission" date="2016-06" db="UniProtKB">
        <authorList>
            <consortium name="WormBaseParasite"/>
        </authorList>
    </citation>
    <scope>IDENTIFICATION</scope>
</reference>
<name>A0A183EQ02_9BILA</name>